<dbReference type="EMBL" id="CP049811">
    <property type="protein sequence ID" value="QIK41468.1"/>
    <property type="molecule type" value="Genomic_DNA"/>
</dbReference>
<keyword evidence="4" id="KW-1185">Reference proteome</keyword>
<comment type="pathway">
    <text evidence="1">Porphyrin-containing compound metabolism; protoporphyrin-IX biosynthesis; protoporphyrin-IX from protoporphyrinogen-IX: step 1/1.</text>
</comment>
<dbReference type="GO" id="GO:0006782">
    <property type="term" value="P:protoporphyrinogen IX biosynthetic process"/>
    <property type="evidence" value="ECO:0007669"/>
    <property type="project" value="UniProtKB-UniRule"/>
</dbReference>
<feature type="transmembrane region" description="Helical" evidence="2">
    <location>
        <begin position="82"/>
        <end position="102"/>
    </location>
</feature>
<keyword evidence="2" id="KW-1133">Transmembrane helix</keyword>
<keyword evidence="1" id="KW-0349">Heme</keyword>
<comment type="cofactor">
    <cofactor evidence="1">
        <name>heme b</name>
        <dbReference type="ChEBI" id="CHEBI:60344"/>
    </cofactor>
    <text evidence="1">Binds 1 heme b (iron(II)-protoporphyrin IX) group per subunit.</text>
</comment>
<dbReference type="Pfam" id="PF03653">
    <property type="entry name" value="UPF0093"/>
    <property type="match status" value="1"/>
</dbReference>
<keyword evidence="2" id="KW-0812">Transmembrane</keyword>
<comment type="function">
    <text evidence="1">Catalyzes the oxidation of protoporphyrinogen IX to protoporphyrin IX.</text>
</comment>
<accession>A0A6G7VNP0</accession>
<dbReference type="InterPro" id="IPR005265">
    <property type="entry name" value="HemJ-like"/>
</dbReference>
<keyword evidence="1 2" id="KW-0472">Membrane</keyword>
<dbReference type="AlphaFoldDB" id="A0A6G7VNP0"/>
<dbReference type="GO" id="GO:0070818">
    <property type="term" value="F:protoporphyrinogen oxidase activity"/>
    <property type="evidence" value="ECO:0007669"/>
    <property type="project" value="UniProtKB-UniRule"/>
</dbReference>
<gene>
    <name evidence="3" type="ORF">G8E03_12225</name>
</gene>
<dbReference type="GO" id="GO:0046872">
    <property type="term" value="F:metal ion binding"/>
    <property type="evidence" value="ECO:0007669"/>
    <property type="project" value="UniProtKB-UniRule"/>
</dbReference>
<feature type="transmembrane region" description="Helical" evidence="2">
    <location>
        <begin position="123"/>
        <end position="142"/>
    </location>
</feature>
<dbReference type="Proteomes" id="UP000500791">
    <property type="component" value="Chromosome"/>
</dbReference>
<dbReference type="PIRSF" id="PIRSF004638">
    <property type="entry name" value="UCP004638"/>
    <property type="match status" value="1"/>
</dbReference>
<protein>
    <recommendedName>
        <fullName evidence="1">Protoporphyrinogen IX oxidase</fullName>
        <ecNumber evidence="1">1.3.99.-</ecNumber>
    </recommendedName>
</protein>
<feature type="transmembrane region" description="Helical" evidence="2">
    <location>
        <begin position="14"/>
        <end position="34"/>
    </location>
</feature>
<dbReference type="EC" id="1.3.99.-" evidence="1"/>
<dbReference type="RefSeq" id="WP_166192307.1">
    <property type="nucleotide sequence ID" value="NZ_CP049811.1"/>
</dbReference>
<dbReference type="GO" id="GO:0005886">
    <property type="term" value="C:plasma membrane"/>
    <property type="evidence" value="ECO:0007669"/>
    <property type="project" value="UniProtKB-UniRule"/>
</dbReference>
<evidence type="ECO:0000313" key="3">
    <source>
        <dbReference type="EMBL" id="QIK41468.1"/>
    </source>
</evidence>
<keyword evidence="1" id="KW-1003">Cell membrane</keyword>
<evidence type="ECO:0000256" key="1">
    <source>
        <dbReference type="PIRNR" id="PIRNR004638"/>
    </source>
</evidence>
<comment type="catalytic activity">
    <reaction evidence="1">
        <text>protoporphyrinogen IX + 3 A = protoporphyrin IX + 3 AH2</text>
        <dbReference type="Rhea" id="RHEA:62000"/>
        <dbReference type="ChEBI" id="CHEBI:13193"/>
        <dbReference type="ChEBI" id="CHEBI:17499"/>
        <dbReference type="ChEBI" id="CHEBI:57306"/>
        <dbReference type="ChEBI" id="CHEBI:57307"/>
    </reaction>
</comment>
<evidence type="ECO:0000256" key="2">
    <source>
        <dbReference type="SAM" id="Phobius"/>
    </source>
</evidence>
<organism evidence="3 4">
    <name type="scientific">Pontivivens nitratireducens</name>
    <dbReference type="NCBI Taxonomy" id="2758038"/>
    <lineage>
        <taxon>Bacteria</taxon>
        <taxon>Pseudomonadati</taxon>
        <taxon>Pseudomonadota</taxon>
        <taxon>Alphaproteobacteria</taxon>
        <taxon>Rhodobacterales</taxon>
        <taxon>Paracoccaceae</taxon>
        <taxon>Pontivivens</taxon>
    </lineage>
</organism>
<sequence>MPDWIVATIPIFKIVHIAALTLWCGGLLAMPLMLARSDRSVMMDDYRLIRRATHLTYTLCVTPAAVIAVIAGTWLIFLREAFVPWMFAKLVFVSLLVVAHVWTGNLLVRTAEEPARYDPPRAVLPLAAVLVPVIVILGLVLAKPGFHWIDFPQWMLEPRGGQLPFDVPSR</sequence>
<proteinExistence type="inferred from homology"/>
<feature type="transmembrane region" description="Helical" evidence="2">
    <location>
        <begin position="55"/>
        <end position="76"/>
    </location>
</feature>
<reference evidence="3 4" key="1">
    <citation type="submission" date="2020-03" db="EMBL/GenBank/DDBJ databases">
        <title>Complete genome sequence of Monaibacterium sp. ALG8 with diverse plasmids.</title>
        <authorList>
            <person name="Sun C."/>
        </authorList>
    </citation>
    <scope>NUCLEOTIDE SEQUENCE [LARGE SCALE GENOMIC DNA]</scope>
    <source>
        <strain evidence="3 4">ALG8</strain>
    </source>
</reference>
<evidence type="ECO:0000313" key="4">
    <source>
        <dbReference type="Proteomes" id="UP000500791"/>
    </source>
</evidence>
<name>A0A6G7VNP0_9RHOB</name>
<keyword evidence="1" id="KW-0408">Iron</keyword>
<keyword evidence="1" id="KW-0479">Metal-binding</keyword>
<dbReference type="KEGG" id="mon:G8E03_12225"/>
<comment type="similarity">
    <text evidence="1">Belongs to the HemJ family.</text>
</comment>
<dbReference type="UniPathway" id="UPA00251">
    <property type="reaction ID" value="UER00324"/>
</dbReference>